<gene>
    <name evidence="5" type="ORF">LDJ79_13835</name>
</gene>
<dbReference type="InterPro" id="IPR051335">
    <property type="entry name" value="Alanyl-tRNA_Editing_Enzymes"/>
</dbReference>
<dbReference type="SMART" id="SM00863">
    <property type="entry name" value="tRNA_SAD"/>
    <property type="match status" value="1"/>
</dbReference>
<name>A0ABS7YNE3_9VIBR</name>
<protein>
    <submittedName>
        <fullName evidence="5">Alanyl-tRNA editing protein</fullName>
    </submittedName>
</protein>
<dbReference type="SUPFAM" id="SSF50447">
    <property type="entry name" value="Translation proteins"/>
    <property type="match status" value="1"/>
</dbReference>
<evidence type="ECO:0000256" key="1">
    <source>
        <dbReference type="ARBA" id="ARBA00001947"/>
    </source>
</evidence>
<dbReference type="Proteomes" id="UP001199044">
    <property type="component" value="Unassembled WGS sequence"/>
</dbReference>
<feature type="domain" description="Threonyl/alanyl tRNA synthetase SAD" evidence="4">
    <location>
        <begin position="165"/>
        <end position="207"/>
    </location>
</feature>
<reference evidence="6" key="1">
    <citation type="submission" date="2023-07" db="EMBL/GenBank/DDBJ databases">
        <title>Molecular identification of indigenous halophilic bacteria isolated from red sea cost, biodegradation of synthetic dyes and assessment of degraded metabolite toxicity.</title>
        <authorList>
            <person name="Chaieb K."/>
            <person name="Altayb H.N."/>
        </authorList>
    </citation>
    <scope>NUCLEOTIDE SEQUENCE [LARGE SCALE GENOMIC DNA]</scope>
    <source>
        <strain evidence="6">K20</strain>
    </source>
</reference>
<dbReference type="InterPro" id="IPR018163">
    <property type="entry name" value="Thr/Ala-tRNA-synth_IIc_edit"/>
</dbReference>
<keyword evidence="2" id="KW-0479">Metal-binding</keyword>
<organism evidence="5 6">
    <name type="scientific">Vibrio tritonius</name>
    <dbReference type="NCBI Taxonomy" id="1435069"/>
    <lineage>
        <taxon>Bacteria</taxon>
        <taxon>Pseudomonadati</taxon>
        <taxon>Pseudomonadota</taxon>
        <taxon>Gammaproteobacteria</taxon>
        <taxon>Vibrionales</taxon>
        <taxon>Vibrionaceae</taxon>
        <taxon>Vibrio</taxon>
    </lineage>
</organism>
<dbReference type="PANTHER" id="PTHR43462">
    <property type="entry name" value="ALANYL-TRNA EDITING PROTEIN"/>
    <property type="match status" value="1"/>
</dbReference>
<evidence type="ECO:0000313" key="6">
    <source>
        <dbReference type="Proteomes" id="UP001199044"/>
    </source>
</evidence>
<keyword evidence="6" id="KW-1185">Reference proteome</keyword>
<proteinExistence type="predicted"/>
<evidence type="ECO:0000256" key="3">
    <source>
        <dbReference type="ARBA" id="ARBA00022833"/>
    </source>
</evidence>
<comment type="caution">
    <text evidence="5">The sequence shown here is derived from an EMBL/GenBank/DDBJ whole genome shotgun (WGS) entry which is preliminary data.</text>
</comment>
<dbReference type="Gene3D" id="3.30.980.10">
    <property type="entry name" value="Threonyl-trna Synthetase, Chain A, domain 2"/>
    <property type="match status" value="1"/>
</dbReference>
<comment type="cofactor">
    <cofactor evidence="1">
        <name>Zn(2+)</name>
        <dbReference type="ChEBI" id="CHEBI:29105"/>
    </cofactor>
</comment>
<keyword evidence="3" id="KW-0862">Zinc</keyword>
<dbReference type="RefSeq" id="WP_225250990.1">
    <property type="nucleotide sequence ID" value="NZ_JAIWIU010000095.1"/>
</dbReference>
<dbReference type="InterPro" id="IPR012947">
    <property type="entry name" value="tRNA_SAD"/>
</dbReference>
<evidence type="ECO:0000259" key="4">
    <source>
        <dbReference type="SMART" id="SM00863"/>
    </source>
</evidence>
<dbReference type="InterPro" id="IPR009000">
    <property type="entry name" value="Transl_B-barrel_sf"/>
</dbReference>
<dbReference type="Gene3D" id="2.40.30.130">
    <property type="match status" value="1"/>
</dbReference>
<dbReference type="SUPFAM" id="SSF55186">
    <property type="entry name" value="ThrRS/AlaRS common domain"/>
    <property type="match status" value="1"/>
</dbReference>
<sequence length="212" mass="23814">MTEKEFWNDPYQTELVSTVTSVADNQITLSHTIFYAESGGQESDHGTMGGIDVLKAEKQGLDIVYTLEQAPSFAVGSAIETRINWPRRYALMKLHFAAEVVLELFTQNFAIEKIGAHISADKSRIDFIWPESISPLLPDIEVKARQIIDADLPITSAFSDEAAQRRYWQVENFAKVPCGGTHLKRTSELGRITLKRKNLGKGKERVEIFIAD</sequence>
<dbReference type="PANTHER" id="PTHR43462:SF1">
    <property type="entry name" value="ALANYL-TRNA EDITING PROTEIN AARSD1"/>
    <property type="match status" value="1"/>
</dbReference>
<accession>A0ABS7YNE3</accession>
<evidence type="ECO:0000313" key="5">
    <source>
        <dbReference type="EMBL" id="MCA2017201.1"/>
    </source>
</evidence>
<dbReference type="Pfam" id="PF07973">
    <property type="entry name" value="tRNA_SAD"/>
    <property type="match status" value="1"/>
</dbReference>
<dbReference type="EMBL" id="JAIWIU010000095">
    <property type="protein sequence ID" value="MCA2017201.1"/>
    <property type="molecule type" value="Genomic_DNA"/>
</dbReference>
<evidence type="ECO:0000256" key="2">
    <source>
        <dbReference type="ARBA" id="ARBA00022723"/>
    </source>
</evidence>